<dbReference type="EMBL" id="SNWM01000004">
    <property type="protein sequence ID" value="TDO20729.1"/>
    <property type="molecule type" value="Genomic_DNA"/>
</dbReference>
<keyword evidence="2 5" id="KW-0456">Lyase</keyword>
<evidence type="ECO:0000256" key="2">
    <source>
        <dbReference type="ARBA" id="ARBA00023239"/>
    </source>
</evidence>
<dbReference type="GO" id="GO:0009350">
    <property type="term" value="C:ethanolamine ammonia-lyase complex"/>
    <property type="evidence" value="ECO:0007669"/>
    <property type="project" value="UniProtKB-UniRule"/>
</dbReference>
<comment type="catalytic activity">
    <reaction evidence="5">
        <text>ethanolamine = acetaldehyde + NH4(+)</text>
        <dbReference type="Rhea" id="RHEA:15313"/>
        <dbReference type="ChEBI" id="CHEBI:15343"/>
        <dbReference type="ChEBI" id="CHEBI:28938"/>
        <dbReference type="ChEBI" id="CHEBI:57603"/>
        <dbReference type="EC" id="4.3.1.7"/>
    </reaction>
</comment>
<dbReference type="EC" id="4.3.1.7" evidence="5"/>
<dbReference type="InterPro" id="IPR042255">
    <property type="entry name" value="EutC_N"/>
</dbReference>
<gene>
    <name evidence="5" type="primary">eutC</name>
    <name evidence="6" type="ORF">CLV32_3362</name>
</gene>
<dbReference type="GO" id="GO:0046336">
    <property type="term" value="P:ethanolamine catabolic process"/>
    <property type="evidence" value="ECO:0007669"/>
    <property type="project" value="UniProtKB-UniRule"/>
</dbReference>
<feature type="binding site" evidence="5">
    <location>
        <position position="180"/>
    </location>
    <ligand>
        <name>adenosylcob(III)alamin</name>
        <dbReference type="ChEBI" id="CHEBI:18408"/>
    </ligand>
</feature>
<comment type="subunit">
    <text evidence="5">The basic unit is a heterodimer which dimerizes to form tetramers. The heterotetramers trimerize; 6 large subunits form a core ring with 6 small subunits projecting outwards.</text>
</comment>
<dbReference type="Gene3D" id="3.40.50.11240">
    <property type="entry name" value="Ethanolamine ammonia-lyase light chain (EutC)"/>
    <property type="match status" value="1"/>
</dbReference>
<dbReference type="Proteomes" id="UP000295499">
    <property type="component" value="Unassembled WGS sequence"/>
</dbReference>
<keyword evidence="1 5" id="KW-0846">Cobalamin</keyword>
<dbReference type="GO" id="GO:0031419">
    <property type="term" value="F:cobalamin binding"/>
    <property type="evidence" value="ECO:0007669"/>
    <property type="project" value="UniProtKB-UniRule"/>
</dbReference>
<evidence type="ECO:0000256" key="4">
    <source>
        <dbReference type="ARBA" id="ARBA00024446"/>
    </source>
</evidence>
<dbReference type="NCBIfam" id="NF003971">
    <property type="entry name" value="PRK05465.1"/>
    <property type="match status" value="1"/>
</dbReference>
<dbReference type="GO" id="GO:0008851">
    <property type="term" value="F:ethanolamine ammonia-lyase activity"/>
    <property type="evidence" value="ECO:0007669"/>
    <property type="project" value="UniProtKB-UniRule"/>
</dbReference>
<protein>
    <recommendedName>
        <fullName evidence="5">Ethanolamine ammonia-lyase small subunit</fullName>
        <shortName evidence="5">EAL small subunit</shortName>
        <ecNumber evidence="5">4.3.1.7</ecNumber>
    </recommendedName>
</protein>
<dbReference type="GO" id="GO:0006520">
    <property type="term" value="P:amino acid metabolic process"/>
    <property type="evidence" value="ECO:0007669"/>
    <property type="project" value="InterPro"/>
</dbReference>
<feature type="binding site" evidence="5">
    <location>
        <position position="209"/>
    </location>
    <ligand>
        <name>adenosylcob(III)alamin</name>
        <dbReference type="ChEBI" id="CHEBI:18408"/>
    </ligand>
</feature>
<proteinExistence type="inferred from homology"/>
<keyword evidence="3 5" id="KW-0170">Cobalt</keyword>
<comment type="caution">
    <text evidence="6">The sequence shown here is derived from an EMBL/GenBank/DDBJ whole genome shotgun (WGS) entry which is preliminary data.</text>
</comment>
<sequence>MEDLENSRNRQDGMSFLKGFTTARIGIGRTGTSIPVKQSLDFKLAHAHARDAVYSSLEINSLIDSIANFNLPVLCLESKVTDRAEYLQRPDLGRQLSQHSANELAKQVKNFDVSICIADGLSALAVQQNASELLALLIPTLLKDGLTIGPICLIRQARVAVADDVAQSLQAKLALILIGERPGLSSVDSMGAYLTYNPQRGSTDELRNCVSNIRHAGLPAQVAAGKIIYLIREAFRQKKSGVNLKDNQDLFID</sequence>
<comment type="pathway">
    <text evidence="5">Amine and polyamine degradation; ethanolamine degradation.</text>
</comment>
<dbReference type="UniPathway" id="UPA00560"/>
<evidence type="ECO:0000256" key="5">
    <source>
        <dbReference type="HAMAP-Rule" id="MF_00601"/>
    </source>
</evidence>
<evidence type="ECO:0000313" key="7">
    <source>
        <dbReference type="Proteomes" id="UP000295499"/>
    </source>
</evidence>
<dbReference type="PANTHER" id="PTHR39330:SF1">
    <property type="entry name" value="ETHANOLAMINE AMMONIA-LYASE SMALL SUBUNIT"/>
    <property type="match status" value="1"/>
</dbReference>
<accession>A0A4V6PSC6</accession>
<dbReference type="InterPro" id="IPR042251">
    <property type="entry name" value="EutC_C"/>
</dbReference>
<comment type="subcellular location">
    <subcellularLocation>
        <location evidence="5">Bacterial microcompartment</location>
    </subcellularLocation>
</comment>
<dbReference type="Gene3D" id="1.10.30.40">
    <property type="entry name" value="Ethanolamine ammonia-lyase light chain (EutC), N-terminal domain"/>
    <property type="match status" value="1"/>
</dbReference>
<reference evidence="6 7" key="1">
    <citation type="submission" date="2019-03" db="EMBL/GenBank/DDBJ databases">
        <title>Genomic Encyclopedia of Archaeal and Bacterial Type Strains, Phase II (KMG-II): from individual species to whole genera.</title>
        <authorList>
            <person name="Goeker M."/>
        </authorList>
    </citation>
    <scope>NUCLEOTIDE SEQUENCE [LARGE SCALE GENOMIC DNA]</scope>
    <source>
        <strain evidence="6 7">DSM 19034</strain>
    </source>
</reference>
<dbReference type="OrthoDB" id="114248at2"/>
<organism evidence="6 7">
    <name type="scientific">Pedobacter duraquae</name>
    <dbReference type="NCBI Taxonomy" id="425511"/>
    <lineage>
        <taxon>Bacteria</taxon>
        <taxon>Pseudomonadati</taxon>
        <taxon>Bacteroidota</taxon>
        <taxon>Sphingobacteriia</taxon>
        <taxon>Sphingobacteriales</taxon>
        <taxon>Sphingobacteriaceae</taxon>
        <taxon>Pedobacter</taxon>
    </lineage>
</organism>
<dbReference type="PANTHER" id="PTHR39330">
    <property type="entry name" value="ETHANOLAMINE AMMONIA-LYASE LIGHT CHAIN"/>
    <property type="match status" value="1"/>
</dbReference>
<keyword evidence="4 5" id="KW-1283">Bacterial microcompartment</keyword>
<dbReference type="HAMAP" id="MF_00601">
    <property type="entry name" value="EutC"/>
    <property type="match status" value="1"/>
</dbReference>
<comment type="cofactor">
    <cofactor evidence="5">
        <name>adenosylcob(III)alamin</name>
        <dbReference type="ChEBI" id="CHEBI:18408"/>
    </cofactor>
    <text evidence="5">Binds between the large and small subunits.</text>
</comment>
<comment type="similarity">
    <text evidence="5">Belongs to the EutC family.</text>
</comment>
<dbReference type="PIRSF" id="PIRSF018982">
    <property type="entry name" value="EutC"/>
    <property type="match status" value="1"/>
</dbReference>
<comment type="function">
    <text evidence="5">Catalyzes the deamination of various vicinal amino-alcohols to oxo compounds. Allows this organism to utilize ethanolamine as the sole source of nitrogen and carbon in the presence of external vitamin B12.</text>
</comment>
<name>A0A4V6PSC6_9SPHI</name>
<keyword evidence="7" id="KW-1185">Reference proteome</keyword>
<dbReference type="GO" id="GO:0031471">
    <property type="term" value="C:ethanolamine degradation polyhedral organelle"/>
    <property type="evidence" value="ECO:0007669"/>
    <property type="project" value="UniProtKB-UniRule"/>
</dbReference>
<dbReference type="RefSeq" id="WP_133557460.1">
    <property type="nucleotide sequence ID" value="NZ_SNWM01000004.1"/>
</dbReference>
<evidence type="ECO:0000313" key="6">
    <source>
        <dbReference type="EMBL" id="TDO20729.1"/>
    </source>
</evidence>
<evidence type="ECO:0000256" key="3">
    <source>
        <dbReference type="ARBA" id="ARBA00023285"/>
    </source>
</evidence>
<dbReference type="Pfam" id="PF05985">
    <property type="entry name" value="EutC"/>
    <property type="match status" value="1"/>
</dbReference>
<dbReference type="InterPro" id="IPR009246">
    <property type="entry name" value="EutC"/>
</dbReference>
<evidence type="ECO:0000256" key="1">
    <source>
        <dbReference type="ARBA" id="ARBA00022628"/>
    </source>
</evidence>
<feature type="binding site" evidence="5">
    <location>
        <position position="159"/>
    </location>
    <ligand>
        <name>adenosylcob(III)alamin</name>
        <dbReference type="ChEBI" id="CHEBI:18408"/>
    </ligand>
</feature>
<dbReference type="AlphaFoldDB" id="A0A4V6PSC6"/>